<dbReference type="EMBL" id="FRAC01000021">
    <property type="protein sequence ID" value="SHK98578.1"/>
    <property type="molecule type" value="Genomic_DNA"/>
</dbReference>
<accession>A0A1M6WXY6</accession>
<sequence length="225" mass="24161">MFFSKNKKRLLTPGRFAVILLGTAISSFGIYNIHRQTHITEGGVLGLILLLNNWTGISPSLLTPLLDILCYALAFRYLGKDFIKVSLISTLSLAGFFKLWEQFPPVLPDLSAYPLAAAIAGGLFVGIGVGLIIRQGASSGGDDALALIISKLAHCRISWVYLATDITVLLLSLSYIPLGRIAYSLVTVTISSLLIERVQMMGAGSKAKKAPIPALEALEKDLSSN</sequence>
<keyword evidence="2" id="KW-1003">Cell membrane</keyword>
<feature type="transmembrane region" description="Helical" evidence="6">
    <location>
        <begin position="12"/>
        <end position="34"/>
    </location>
</feature>
<evidence type="ECO:0000256" key="5">
    <source>
        <dbReference type="ARBA" id="ARBA00023136"/>
    </source>
</evidence>
<dbReference type="Proteomes" id="UP000184386">
    <property type="component" value="Unassembled WGS sequence"/>
</dbReference>
<evidence type="ECO:0000256" key="3">
    <source>
        <dbReference type="ARBA" id="ARBA00022692"/>
    </source>
</evidence>
<dbReference type="Pfam" id="PF02588">
    <property type="entry name" value="YitT_membrane"/>
    <property type="match status" value="1"/>
</dbReference>
<name>A0A1M6WXY6_9FIRM</name>
<proteinExistence type="predicted"/>
<dbReference type="InterPro" id="IPR003740">
    <property type="entry name" value="YitT"/>
</dbReference>
<dbReference type="RefSeq" id="WP_073278429.1">
    <property type="nucleotide sequence ID" value="NZ_FRAC01000021.1"/>
</dbReference>
<dbReference type="STRING" id="1121322.SAMN02745136_03805"/>
<keyword evidence="4 6" id="KW-1133">Transmembrane helix</keyword>
<organism evidence="7 8">
    <name type="scientific">Anaerocolumna jejuensis DSM 15929</name>
    <dbReference type="NCBI Taxonomy" id="1121322"/>
    <lineage>
        <taxon>Bacteria</taxon>
        <taxon>Bacillati</taxon>
        <taxon>Bacillota</taxon>
        <taxon>Clostridia</taxon>
        <taxon>Lachnospirales</taxon>
        <taxon>Lachnospiraceae</taxon>
        <taxon>Anaerocolumna</taxon>
    </lineage>
</organism>
<keyword evidence="5 6" id="KW-0472">Membrane</keyword>
<dbReference type="AlphaFoldDB" id="A0A1M6WXY6"/>
<feature type="transmembrane region" description="Helical" evidence="6">
    <location>
        <begin position="82"/>
        <end position="100"/>
    </location>
</feature>
<gene>
    <name evidence="7" type="ORF">SAMN02745136_03805</name>
</gene>
<dbReference type="PANTHER" id="PTHR33545:SF10">
    <property type="entry name" value="UPF0750 MEMBRANE PROTEIN YPJC"/>
    <property type="match status" value="1"/>
</dbReference>
<evidence type="ECO:0000256" key="2">
    <source>
        <dbReference type="ARBA" id="ARBA00022475"/>
    </source>
</evidence>
<dbReference type="PANTHER" id="PTHR33545">
    <property type="entry name" value="UPF0750 MEMBRANE PROTEIN YITT-RELATED"/>
    <property type="match status" value="1"/>
</dbReference>
<evidence type="ECO:0000256" key="4">
    <source>
        <dbReference type="ARBA" id="ARBA00022989"/>
    </source>
</evidence>
<evidence type="ECO:0000313" key="7">
    <source>
        <dbReference type="EMBL" id="SHK98578.1"/>
    </source>
</evidence>
<dbReference type="GO" id="GO:0005886">
    <property type="term" value="C:plasma membrane"/>
    <property type="evidence" value="ECO:0007669"/>
    <property type="project" value="UniProtKB-SubCell"/>
</dbReference>
<evidence type="ECO:0000256" key="1">
    <source>
        <dbReference type="ARBA" id="ARBA00004651"/>
    </source>
</evidence>
<comment type="subcellular location">
    <subcellularLocation>
        <location evidence="1">Cell membrane</location>
        <topology evidence="1">Multi-pass membrane protein</topology>
    </subcellularLocation>
</comment>
<dbReference type="OrthoDB" id="3182000at2"/>
<dbReference type="InterPro" id="IPR051461">
    <property type="entry name" value="UPF0750_membrane"/>
</dbReference>
<evidence type="ECO:0000256" key="6">
    <source>
        <dbReference type="SAM" id="Phobius"/>
    </source>
</evidence>
<keyword evidence="3 6" id="KW-0812">Transmembrane</keyword>
<protein>
    <submittedName>
        <fullName evidence="7">Uncharacterized 5xTM membrane BCR, YitT family COG1284</fullName>
    </submittedName>
</protein>
<evidence type="ECO:0000313" key="8">
    <source>
        <dbReference type="Proteomes" id="UP000184386"/>
    </source>
</evidence>
<feature type="transmembrane region" description="Helical" evidence="6">
    <location>
        <begin position="112"/>
        <end position="133"/>
    </location>
</feature>
<reference evidence="7 8" key="1">
    <citation type="submission" date="2016-11" db="EMBL/GenBank/DDBJ databases">
        <authorList>
            <person name="Jaros S."/>
            <person name="Januszkiewicz K."/>
            <person name="Wedrychowicz H."/>
        </authorList>
    </citation>
    <scope>NUCLEOTIDE SEQUENCE [LARGE SCALE GENOMIC DNA]</scope>
    <source>
        <strain evidence="7 8">DSM 15929</strain>
    </source>
</reference>
<feature type="transmembrane region" description="Helical" evidence="6">
    <location>
        <begin position="54"/>
        <end position="75"/>
    </location>
</feature>
<keyword evidence="8" id="KW-1185">Reference proteome</keyword>